<gene>
    <name evidence="3" type="ORF">ESZ50_00990</name>
</gene>
<dbReference type="EMBL" id="SDGZ01000004">
    <property type="protein sequence ID" value="TYC50824.1"/>
    <property type="molecule type" value="Genomic_DNA"/>
</dbReference>
<evidence type="ECO:0000313" key="4">
    <source>
        <dbReference type="Proteomes" id="UP000371977"/>
    </source>
</evidence>
<dbReference type="Proteomes" id="UP000371977">
    <property type="component" value="Unassembled WGS sequence"/>
</dbReference>
<name>A0A6C2CA22_9LACO</name>
<reference evidence="3 4" key="1">
    <citation type="submission" date="2019-01" db="EMBL/GenBank/DDBJ databases">
        <title>Weissella sp. nov., a novel lactic acid bacterium isolated from animal feces.</title>
        <authorList>
            <person name="Wang L.-T."/>
        </authorList>
    </citation>
    <scope>NUCLEOTIDE SEQUENCE [LARGE SCALE GENOMIC DNA]</scope>
    <source>
        <strain evidence="3 4">8H-2</strain>
    </source>
</reference>
<keyword evidence="2" id="KW-1133">Transmembrane helix</keyword>
<evidence type="ECO:0000256" key="1">
    <source>
        <dbReference type="SAM" id="MobiDB-lite"/>
    </source>
</evidence>
<dbReference type="AlphaFoldDB" id="A0A6C2CA22"/>
<organism evidence="3 4">
    <name type="scientific">Weissella muntiaci</name>
    <dbReference type="NCBI Taxonomy" id="2508881"/>
    <lineage>
        <taxon>Bacteria</taxon>
        <taxon>Bacillati</taxon>
        <taxon>Bacillota</taxon>
        <taxon>Bacilli</taxon>
        <taxon>Lactobacillales</taxon>
        <taxon>Lactobacillaceae</taxon>
        <taxon>Weissella</taxon>
    </lineage>
</organism>
<evidence type="ECO:0000313" key="3">
    <source>
        <dbReference type="EMBL" id="TYC50824.1"/>
    </source>
</evidence>
<sequence length="124" mass="13542">MIDVQNVNMGKELVLPKRILAAGFMLILGLFMAGPLHADSLADVSYESTGKVSFINESAGNQEEPKMDPVYNPKDEKNPFYNHANVENSQPRLPSTGANSLLADLTLPITLAGVSIILLKLRKY</sequence>
<feature type="compositionally biased region" description="Basic and acidic residues" evidence="1">
    <location>
        <begin position="63"/>
        <end position="78"/>
    </location>
</feature>
<keyword evidence="2" id="KW-0472">Membrane</keyword>
<evidence type="ECO:0000256" key="2">
    <source>
        <dbReference type="SAM" id="Phobius"/>
    </source>
</evidence>
<comment type="caution">
    <text evidence="3">The sequence shown here is derived from an EMBL/GenBank/DDBJ whole genome shotgun (WGS) entry which is preliminary data.</text>
</comment>
<evidence type="ECO:0008006" key="5">
    <source>
        <dbReference type="Google" id="ProtNLM"/>
    </source>
</evidence>
<keyword evidence="4" id="KW-1185">Reference proteome</keyword>
<keyword evidence="2" id="KW-0812">Transmembrane</keyword>
<protein>
    <recommendedName>
        <fullName evidence="5">LPXTG cell wall anchor domain-containing protein</fullName>
    </recommendedName>
</protein>
<proteinExistence type="predicted"/>
<feature type="region of interest" description="Disordered" evidence="1">
    <location>
        <begin position="57"/>
        <end position="79"/>
    </location>
</feature>
<accession>A0A6C2CA22</accession>
<dbReference type="RefSeq" id="WP_187387499.1">
    <property type="nucleotide sequence ID" value="NZ_SDGZ01000004.1"/>
</dbReference>
<feature type="transmembrane region" description="Helical" evidence="2">
    <location>
        <begin position="101"/>
        <end position="119"/>
    </location>
</feature>